<feature type="transmembrane region" description="Helical" evidence="1">
    <location>
        <begin position="139"/>
        <end position="156"/>
    </location>
</feature>
<keyword evidence="1" id="KW-0472">Membrane</keyword>
<dbReference type="InterPro" id="IPR018719">
    <property type="entry name" value="DUF2243_membrane"/>
</dbReference>
<protein>
    <submittedName>
        <fullName evidence="2">Uncharacterized membrane protein</fullName>
    </submittedName>
</protein>
<sequence length="159" mass="17786">MCCSNYLEAAMIDNTMTGYRFARMRSTWGGVLVGIGMMAAVDEIVFHQLLAWHHFYDGSTTDVGLMADGLLHATEIIAIAAGFIMLLKLKHSQLLIKRRAVAGFFLGAGGFQLFDGIVNHKILRLHQIRYVDPILPYDIAWNVAALILLFTGIYLIRRT</sequence>
<reference evidence="2 3" key="1">
    <citation type="submission" date="2017-02" db="EMBL/GenBank/DDBJ databases">
        <authorList>
            <person name="Peterson S.W."/>
        </authorList>
    </citation>
    <scope>NUCLEOTIDE SEQUENCE [LARGE SCALE GENOMIC DNA]</scope>
    <source>
        <strain evidence="2 3">DSM 22899</strain>
    </source>
</reference>
<organism evidence="2 3">
    <name type="scientific">Parapedobacter luteus</name>
    <dbReference type="NCBI Taxonomy" id="623280"/>
    <lineage>
        <taxon>Bacteria</taxon>
        <taxon>Pseudomonadati</taxon>
        <taxon>Bacteroidota</taxon>
        <taxon>Sphingobacteriia</taxon>
        <taxon>Sphingobacteriales</taxon>
        <taxon>Sphingobacteriaceae</taxon>
        <taxon>Parapedobacter</taxon>
    </lineage>
</organism>
<keyword evidence="1" id="KW-0812">Transmembrane</keyword>
<dbReference type="STRING" id="623280.SAMN05660226_02706"/>
<dbReference type="AlphaFoldDB" id="A0A1T5DCB6"/>
<accession>A0A1T5DCB6</accession>
<feature type="transmembrane region" description="Helical" evidence="1">
    <location>
        <begin position="101"/>
        <end position="119"/>
    </location>
</feature>
<evidence type="ECO:0000313" key="2">
    <source>
        <dbReference type="EMBL" id="SKB69354.1"/>
    </source>
</evidence>
<name>A0A1T5DCB6_9SPHI</name>
<gene>
    <name evidence="2" type="ORF">SAMN05660226_02706</name>
</gene>
<proteinExistence type="predicted"/>
<dbReference type="Pfam" id="PF10002">
    <property type="entry name" value="DUF2243"/>
    <property type="match status" value="1"/>
</dbReference>
<evidence type="ECO:0000313" key="3">
    <source>
        <dbReference type="Proteomes" id="UP000190541"/>
    </source>
</evidence>
<keyword evidence="3" id="KW-1185">Reference proteome</keyword>
<dbReference type="EMBL" id="FUYS01000006">
    <property type="protein sequence ID" value="SKB69354.1"/>
    <property type="molecule type" value="Genomic_DNA"/>
</dbReference>
<keyword evidence="1" id="KW-1133">Transmembrane helix</keyword>
<feature type="transmembrane region" description="Helical" evidence="1">
    <location>
        <begin position="28"/>
        <end position="50"/>
    </location>
</feature>
<dbReference type="Proteomes" id="UP000190541">
    <property type="component" value="Unassembled WGS sequence"/>
</dbReference>
<evidence type="ECO:0000256" key="1">
    <source>
        <dbReference type="SAM" id="Phobius"/>
    </source>
</evidence>
<feature type="transmembrane region" description="Helical" evidence="1">
    <location>
        <begin position="70"/>
        <end position="89"/>
    </location>
</feature>